<dbReference type="RefSeq" id="WP_135114871.1">
    <property type="nucleotide sequence ID" value="NZ_JADGLL010000027.1"/>
</dbReference>
<evidence type="ECO:0000256" key="7">
    <source>
        <dbReference type="SAM" id="Phobius"/>
    </source>
</evidence>
<name>A0A4Y9FSX3_9MICO</name>
<comment type="subcellular location">
    <subcellularLocation>
        <location evidence="1">Membrane</location>
        <topology evidence="1">Multi-pass membrane protein</topology>
    </subcellularLocation>
</comment>
<evidence type="ECO:0000256" key="5">
    <source>
        <dbReference type="ARBA" id="ARBA00022989"/>
    </source>
</evidence>
<evidence type="ECO:0000256" key="4">
    <source>
        <dbReference type="ARBA" id="ARBA00022801"/>
    </source>
</evidence>
<dbReference type="EMBL" id="SPQB01000027">
    <property type="protein sequence ID" value="TFU32370.1"/>
    <property type="molecule type" value="Genomic_DNA"/>
</dbReference>
<evidence type="ECO:0000256" key="2">
    <source>
        <dbReference type="ARBA" id="ARBA00009045"/>
    </source>
</evidence>
<feature type="transmembrane region" description="Helical" evidence="7">
    <location>
        <begin position="193"/>
        <end position="211"/>
    </location>
</feature>
<dbReference type="Proteomes" id="UP000298358">
    <property type="component" value="Unassembled WGS sequence"/>
</dbReference>
<organism evidence="9 10">
    <name type="scientific">Microbacterium paludicola</name>
    <dbReference type="NCBI Taxonomy" id="300019"/>
    <lineage>
        <taxon>Bacteria</taxon>
        <taxon>Bacillati</taxon>
        <taxon>Actinomycetota</taxon>
        <taxon>Actinomycetes</taxon>
        <taxon>Micrococcales</taxon>
        <taxon>Microbacteriaceae</taxon>
        <taxon>Microbacterium</taxon>
    </lineage>
</organism>
<comment type="similarity">
    <text evidence="2">Belongs to the peptidase S54 family.</text>
</comment>
<keyword evidence="10" id="KW-1185">Reference proteome</keyword>
<dbReference type="InterPro" id="IPR050925">
    <property type="entry name" value="Rhomboid_protease_S54"/>
</dbReference>
<dbReference type="Pfam" id="PF01694">
    <property type="entry name" value="Rhomboid"/>
    <property type="match status" value="1"/>
</dbReference>
<sequence>MTTTDFSRNPENYCYRHPDRMSFALCQRCHRTICPECQTQAAVGVICPECLRDQQKSRTPAQKRAQRRWGRGGGRTAVMAGAAPVTNWILAITAGAFLLDLLLGFAGFSLQSWLLFYAPYVYPQLGGFEVWRLVTPLLAHDGPLHIALNLLSLWMLGRLLEPMLGTWRYLALYLISGLGGSVAVALLSFGTPVVGASSALFGMLGALLVIGRSLGGNVTGILILLGINLVVGFAFGGGISWQAHVGGVVAGLLVGWVFSTTRRQDQSRRQVILLCVVVAGLLALLAVPPLIYGF</sequence>
<evidence type="ECO:0000256" key="6">
    <source>
        <dbReference type="ARBA" id="ARBA00023136"/>
    </source>
</evidence>
<dbReference type="InterPro" id="IPR022764">
    <property type="entry name" value="Peptidase_S54_rhomboid_dom"/>
</dbReference>
<feature type="transmembrane region" description="Helical" evidence="7">
    <location>
        <begin position="271"/>
        <end position="292"/>
    </location>
</feature>
<evidence type="ECO:0000313" key="10">
    <source>
        <dbReference type="Proteomes" id="UP000298358"/>
    </source>
</evidence>
<evidence type="ECO:0000256" key="3">
    <source>
        <dbReference type="ARBA" id="ARBA00022692"/>
    </source>
</evidence>
<dbReference type="OrthoDB" id="9807874at2"/>
<evidence type="ECO:0000313" key="9">
    <source>
        <dbReference type="EMBL" id="TFU32370.1"/>
    </source>
</evidence>
<dbReference type="GO" id="GO:0006508">
    <property type="term" value="P:proteolysis"/>
    <property type="evidence" value="ECO:0007669"/>
    <property type="project" value="UniProtKB-KW"/>
</dbReference>
<dbReference type="AlphaFoldDB" id="A0A4Y9FSX3"/>
<evidence type="ECO:0000256" key="1">
    <source>
        <dbReference type="ARBA" id="ARBA00004141"/>
    </source>
</evidence>
<keyword evidence="9" id="KW-0645">Protease</keyword>
<gene>
    <name evidence="9" type="ORF">E4U02_10930</name>
</gene>
<feature type="transmembrane region" description="Helical" evidence="7">
    <location>
        <begin position="241"/>
        <end position="259"/>
    </location>
</feature>
<keyword evidence="4" id="KW-0378">Hydrolase</keyword>
<feature type="transmembrane region" description="Helical" evidence="7">
    <location>
        <begin position="218"/>
        <end position="235"/>
    </location>
</feature>
<proteinExistence type="inferred from homology"/>
<dbReference type="PANTHER" id="PTHR43731">
    <property type="entry name" value="RHOMBOID PROTEASE"/>
    <property type="match status" value="1"/>
</dbReference>
<dbReference type="SUPFAM" id="SSF144091">
    <property type="entry name" value="Rhomboid-like"/>
    <property type="match status" value="1"/>
</dbReference>
<protein>
    <submittedName>
        <fullName evidence="9">Rhomboid family intramembrane serine protease</fullName>
    </submittedName>
</protein>
<feature type="domain" description="Peptidase S54 rhomboid" evidence="8">
    <location>
        <begin position="129"/>
        <end position="259"/>
    </location>
</feature>
<feature type="transmembrane region" description="Helical" evidence="7">
    <location>
        <begin position="169"/>
        <end position="187"/>
    </location>
</feature>
<dbReference type="GO" id="GO:0004252">
    <property type="term" value="F:serine-type endopeptidase activity"/>
    <property type="evidence" value="ECO:0007669"/>
    <property type="project" value="InterPro"/>
</dbReference>
<dbReference type="InterPro" id="IPR035952">
    <property type="entry name" value="Rhomboid-like_sf"/>
</dbReference>
<dbReference type="PANTHER" id="PTHR43731:SF14">
    <property type="entry name" value="PRESENILIN-ASSOCIATED RHOMBOID-LIKE PROTEIN, MITOCHONDRIAL"/>
    <property type="match status" value="1"/>
</dbReference>
<comment type="caution">
    <text evidence="9">The sequence shown here is derived from an EMBL/GenBank/DDBJ whole genome shotgun (WGS) entry which is preliminary data.</text>
</comment>
<evidence type="ECO:0000259" key="8">
    <source>
        <dbReference type="Pfam" id="PF01694"/>
    </source>
</evidence>
<keyword evidence="5 7" id="KW-1133">Transmembrane helix</keyword>
<keyword evidence="6 7" id="KW-0472">Membrane</keyword>
<feature type="transmembrane region" description="Helical" evidence="7">
    <location>
        <begin position="88"/>
        <end position="117"/>
    </location>
</feature>
<keyword evidence="3 7" id="KW-0812">Transmembrane</keyword>
<feature type="transmembrane region" description="Helical" evidence="7">
    <location>
        <begin position="137"/>
        <end position="157"/>
    </location>
</feature>
<accession>A0A4Y9FSX3</accession>
<reference evidence="9 10" key="1">
    <citation type="submission" date="2019-03" db="EMBL/GenBank/DDBJ databases">
        <title>Diversity of the mouse oral microbiome.</title>
        <authorList>
            <person name="Joseph S."/>
            <person name="Aduse-Opoku J."/>
            <person name="Curtis M."/>
            <person name="Wade W."/>
            <person name="Hashim A."/>
        </authorList>
    </citation>
    <scope>NUCLEOTIDE SEQUENCE [LARGE SCALE GENOMIC DNA]</scope>
    <source>
        <strain evidence="9 10">P1012</strain>
    </source>
</reference>
<dbReference type="GO" id="GO:0016020">
    <property type="term" value="C:membrane"/>
    <property type="evidence" value="ECO:0007669"/>
    <property type="project" value="UniProtKB-SubCell"/>
</dbReference>
<dbReference type="Gene3D" id="1.20.1540.10">
    <property type="entry name" value="Rhomboid-like"/>
    <property type="match status" value="1"/>
</dbReference>